<evidence type="ECO:0000259" key="11">
    <source>
        <dbReference type="Pfam" id="PF08264"/>
    </source>
</evidence>
<dbReference type="GO" id="GO:0006428">
    <property type="term" value="P:isoleucyl-tRNA aminoacylation"/>
    <property type="evidence" value="ECO:0007669"/>
    <property type="project" value="InterPro"/>
</dbReference>
<dbReference type="InterPro" id="IPR009080">
    <property type="entry name" value="tRNAsynth_Ia_anticodon-bd"/>
</dbReference>
<dbReference type="EMBL" id="NJEU01000022">
    <property type="protein sequence ID" value="PHH83227.1"/>
    <property type="molecule type" value="Genomic_DNA"/>
</dbReference>
<dbReference type="InterPro" id="IPR001412">
    <property type="entry name" value="aa-tRNA-synth_I_CS"/>
</dbReference>
<dbReference type="InterPro" id="IPR009008">
    <property type="entry name" value="Val/Leu/Ile-tRNA-synth_edit"/>
</dbReference>
<dbReference type="PRINTS" id="PR00984">
    <property type="entry name" value="TRNASYNTHILE"/>
</dbReference>
<dbReference type="PANTHER" id="PTHR42765:SF1">
    <property type="entry name" value="ISOLEUCINE--TRNA LIGASE, MITOCHONDRIAL"/>
    <property type="match status" value="1"/>
</dbReference>
<keyword evidence="7 9" id="KW-0030">Aminoacyl-tRNA synthetase</keyword>
<evidence type="ECO:0000256" key="3">
    <source>
        <dbReference type="ARBA" id="ARBA00022598"/>
    </source>
</evidence>
<reference evidence="12 13" key="1">
    <citation type="submission" date="2017-06" db="EMBL/GenBank/DDBJ databases">
        <title>Ant-infecting Ophiocordyceps genomes reveal a high diversity of potential behavioral manipulation genes and a possible major role for enterotoxins.</title>
        <authorList>
            <person name="De Bekker C."/>
            <person name="Evans H.C."/>
            <person name="Brachmann A."/>
            <person name="Hughes D.P."/>
        </authorList>
    </citation>
    <scope>NUCLEOTIDE SEQUENCE [LARGE SCALE GENOMIC DNA]</scope>
    <source>
        <strain evidence="12 13">1348a</strain>
    </source>
</reference>
<dbReference type="GO" id="GO:0032543">
    <property type="term" value="P:mitochondrial translation"/>
    <property type="evidence" value="ECO:0007669"/>
    <property type="project" value="TreeGrafter"/>
</dbReference>
<dbReference type="EC" id="6.1.1.5" evidence="2"/>
<dbReference type="Pfam" id="PF00133">
    <property type="entry name" value="tRNA-synt_1"/>
    <property type="match status" value="1"/>
</dbReference>
<sequence length="963" mass="108050">MWKSTLKLPRSLIPVRQHPSDWPRLVLESSGVYQRQRPTSKESFSIQDGPPYANGPLHAGHALNKILKDIIVRFQIQSGKIVSYRPGWDCHGLPIELKALEPNGPGRLSPDKIRSRASKLAEREMKAQMEQFKSFAVAADWENVWATTQPSYELRQLVLLKTMVASGLVHRKHKPIYWSPVSGSALAESELEYNDHHISQAVFIRYPIEASSCGALAELANYKDKLFAVIWTTTPWTLPANKAIAVHQDLEYSVLRVGQDAYLVASSCIPIISRHLPEFTVEVASIPGSHLLGLEYHNKMREEGAPAQKIIHADFVSSDSGTGMVHLAPGHGQDDYEVCSGLGMDAFSPIDDKSCYTKEAYPKKPELLTSAPSVIDGGAMAVLSILGQDVLAEHAHQHRYPYDWRTKTPVIVRATAQWFADVSSIKEASIKALEKVRFIPEAGKSRLESFIKSRSEWCISRQRPWGVPIPALYDSKGNAIMTPQIMQHIITVMKGRSIDAWFSDEEFDTAWIPPNFRGQFYRRGTDTLDVWFDSGCSWLETNEVADVYLEGSDQHRGWFQSSLLTYVAWQKAAGKKDSDIVAPFKTLITHGFVLDGKGKKMSKSAGNVINPEDVMNGLLMTRTKYKEGRLIERPGMDNLGPDALRLWVASRDYASDVTLGHASLQPVQQNLIKYRNVLRMLVGSLQEPSGEMPFTKLDQIALIQLSDAMEKVVQAFNNYELHKASQRINIWVGRDLSAFYLEALKDRLYCGDGNSALHYIFVGFLRMLAPITPLLVEEIWSHRPLWMKEDSYWQHPADGVYLDPVESKRHLFTIDPSQLRSESRLLIAIHYVVKQLLEQGRSKGMFGSSLQCRVVVEVDDDDILSILKVYQDEMADMYVVSGVDINTGMEEDALWAFSSPLTVHGVAEPKGVVHVVPPRGSKCQRCWRYVGESGEDICARCADVVKKQQEAEDAAACAAEEKV</sequence>
<dbReference type="GO" id="GO:0005524">
    <property type="term" value="F:ATP binding"/>
    <property type="evidence" value="ECO:0007669"/>
    <property type="project" value="UniProtKB-KW"/>
</dbReference>
<accession>A0A2C5ZQ60</accession>
<dbReference type="GO" id="GO:0005739">
    <property type="term" value="C:mitochondrion"/>
    <property type="evidence" value="ECO:0007669"/>
    <property type="project" value="TreeGrafter"/>
</dbReference>
<evidence type="ECO:0000256" key="6">
    <source>
        <dbReference type="ARBA" id="ARBA00022917"/>
    </source>
</evidence>
<evidence type="ECO:0000256" key="1">
    <source>
        <dbReference type="ARBA" id="ARBA00005594"/>
    </source>
</evidence>
<evidence type="ECO:0000256" key="4">
    <source>
        <dbReference type="ARBA" id="ARBA00022741"/>
    </source>
</evidence>
<dbReference type="PANTHER" id="PTHR42765">
    <property type="entry name" value="SOLEUCYL-TRNA SYNTHETASE"/>
    <property type="match status" value="1"/>
</dbReference>
<dbReference type="Gene3D" id="3.40.50.620">
    <property type="entry name" value="HUPs"/>
    <property type="match status" value="2"/>
</dbReference>
<dbReference type="SUPFAM" id="SSF50677">
    <property type="entry name" value="ValRS/IleRS/LeuRS editing domain"/>
    <property type="match status" value="1"/>
</dbReference>
<evidence type="ECO:0000259" key="10">
    <source>
        <dbReference type="Pfam" id="PF00133"/>
    </source>
</evidence>
<organism evidence="12 13">
    <name type="scientific">Ophiocordyceps australis</name>
    <dbReference type="NCBI Taxonomy" id="1399860"/>
    <lineage>
        <taxon>Eukaryota</taxon>
        <taxon>Fungi</taxon>
        <taxon>Dikarya</taxon>
        <taxon>Ascomycota</taxon>
        <taxon>Pezizomycotina</taxon>
        <taxon>Sordariomycetes</taxon>
        <taxon>Hypocreomycetidae</taxon>
        <taxon>Hypocreales</taxon>
        <taxon>Ophiocordycipitaceae</taxon>
        <taxon>Ophiocordyceps</taxon>
    </lineage>
</organism>
<dbReference type="CDD" id="cd07960">
    <property type="entry name" value="Anticodon_Ia_Ile_BEm"/>
    <property type="match status" value="1"/>
</dbReference>
<proteinExistence type="inferred from homology"/>
<keyword evidence="4 9" id="KW-0547">Nucleotide-binding</keyword>
<dbReference type="InterPro" id="IPR013155">
    <property type="entry name" value="M/V/L/I-tRNA-synth_anticd-bd"/>
</dbReference>
<dbReference type="Proteomes" id="UP000224854">
    <property type="component" value="Unassembled WGS sequence"/>
</dbReference>
<dbReference type="NCBIfam" id="TIGR00392">
    <property type="entry name" value="ileS"/>
    <property type="match status" value="1"/>
</dbReference>
<name>A0A2C5ZQ60_9HYPO</name>
<dbReference type="PROSITE" id="PS00178">
    <property type="entry name" value="AA_TRNA_LIGASE_I"/>
    <property type="match status" value="1"/>
</dbReference>
<dbReference type="GO" id="GO:0000049">
    <property type="term" value="F:tRNA binding"/>
    <property type="evidence" value="ECO:0007669"/>
    <property type="project" value="InterPro"/>
</dbReference>
<dbReference type="GO" id="GO:0002161">
    <property type="term" value="F:aminoacyl-tRNA deacylase activity"/>
    <property type="evidence" value="ECO:0007669"/>
    <property type="project" value="InterPro"/>
</dbReference>
<keyword evidence="6 9" id="KW-0648">Protein biosynthesis</keyword>
<dbReference type="InterPro" id="IPR002300">
    <property type="entry name" value="aa-tRNA-synth_Ia"/>
</dbReference>
<dbReference type="Pfam" id="PF08264">
    <property type="entry name" value="Anticodon_1"/>
    <property type="match status" value="1"/>
</dbReference>
<comment type="caution">
    <text evidence="12">The sequence shown here is derived from an EMBL/GenBank/DDBJ whole genome shotgun (WGS) entry which is preliminary data.</text>
</comment>
<dbReference type="InterPro" id="IPR050081">
    <property type="entry name" value="Ile-tRNA_ligase"/>
</dbReference>
<evidence type="ECO:0000256" key="8">
    <source>
        <dbReference type="ARBA" id="ARBA00032665"/>
    </source>
</evidence>
<dbReference type="InterPro" id="IPR033708">
    <property type="entry name" value="Anticodon_Ile_BEm"/>
</dbReference>
<keyword evidence="13" id="KW-1185">Reference proteome</keyword>
<keyword evidence="5 9" id="KW-0067">ATP-binding</keyword>
<dbReference type="SUPFAM" id="SSF47323">
    <property type="entry name" value="Anticodon-binding domain of a subclass of class I aminoacyl-tRNA synthetases"/>
    <property type="match status" value="1"/>
</dbReference>
<dbReference type="Gene3D" id="1.10.730.20">
    <property type="match status" value="1"/>
</dbReference>
<dbReference type="OrthoDB" id="10264412at2759"/>
<feature type="domain" description="Methionyl/Valyl/Leucyl/Isoleucyl-tRNA synthetase anticodon-binding" evidence="11">
    <location>
        <begin position="698"/>
        <end position="788"/>
    </location>
</feature>
<evidence type="ECO:0000313" key="12">
    <source>
        <dbReference type="EMBL" id="PHH83227.1"/>
    </source>
</evidence>
<evidence type="ECO:0000313" key="13">
    <source>
        <dbReference type="Proteomes" id="UP000224854"/>
    </source>
</evidence>
<dbReference type="InterPro" id="IPR002301">
    <property type="entry name" value="Ile-tRNA-ligase"/>
</dbReference>
<dbReference type="AlphaFoldDB" id="A0A2C5ZQ60"/>
<comment type="similarity">
    <text evidence="1 9">Belongs to the class-I aminoacyl-tRNA synthetase family.</text>
</comment>
<protein>
    <recommendedName>
        <fullName evidence="2">isoleucine--tRNA ligase</fullName>
        <ecNumber evidence="2">6.1.1.5</ecNumber>
    </recommendedName>
    <alternativeName>
        <fullName evidence="8">Isoleucyl-tRNA synthetase</fullName>
    </alternativeName>
</protein>
<feature type="domain" description="Aminoacyl-tRNA synthetase class Ia" evidence="10">
    <location>
        <begin position="31"/>
        <end position="659"/>
    </location>
</feature>
<dbReference type="GO" id="GO:0004822">
    <property type="term" value="F:isoleucine-tRNA ligase activity"/>
    <property type="evidence" value="ECO:0007669"/>
    <property type="project" value="UniProtKB-EC"/>
</dbReference>
<gene>
    <name evidence="12" type="ORF">CDD82_2999</name>
</gene>
<evidence type="ECO:0000256" key="2">
    <source>
        <dbReference type="ARBA" id="ARBA00013165"/>
    </source>
</evidence>
<evidence type="ECO:0000256" key="7">
    <source>
        <dbReference type="ARBA" id="ARBA00023146"/>
    </source>
</evidence>
<dbReference type="SUPFAM" id="SSF52374">
    <property type="entry name" value="Nucleotidylyl transferase"/>
    <property type="match status" value="1"/>
</dbReference>
<evidence type="ECO:0000256" key="9">
    <source>
        <dbReference type="RuleBase" id="RU363035"/>
    </source>
</evidence>
<dbReference type="InterPro" id="IPR014729">
    <property type="entry name" value="Rossmann-like_a/b/a_fold"/>
</dbReference>
<keyword evidence="3 9" id="KW-0436">Ligase</keyword>
<dbReference type="Gene3D" id="3.90.740.10">
    <property type="entry name" value="Valyl/Leucyl/Isoleucyl-tRNA synthetase, editing domain"/>
    <property type="match status" value="1"/>
</dbReference>
<evidence type="ECO:0000256" key="5">
    <source>
        <dbReference type="ARBA" id="ARBA00022840"/>
    </source>
</evidence>